<organism evidence="1 2">
    <name type="scientific">Blautia hydrogenotrophica (strain DSM 10507 / JCM 14656 / S5a33)</name>
    <name type="common">Ruminococcus hydrogenotrophicus</name>
    <dbReference type="NCBI Taxonomy" id="476272"/>
    <lineage>
        <taxon>Bacteria</taxon>
        <taxon>Bacillati</taxon>
        <taxon>Bacillota</taxon>
        <taxon>Clostridia</taxon>
        <taxon>Lachnospirales</taxon>
        <taxon>Lachnospiraceae</taxon>
        <taxon>Blautia</taxon>
    </lineage>
</organism>
<sequence length="489" mass="54780">MVPVERKGSITVFLALTLSVLVVLVSALLESVRVSCGRAHVLNGADVGLYSLFAQYDRELLESYEIFGLYPSVSSEGVPVGQAYKIFEGYMEPVLQVKGISMELGIGGISGYTLLTDYGGQEFLRQSVEVQKQVSEKEGLEWLEEAVQERAKETQGHENVWEESEGGALTEYDQAIDQALEQEAQEEVQEEGFQGDSFQQDPVQTEQAENPIQTIRELMNRGILSLVLENPQEVSWTSVDLSQMLSQRELEKGFAMGNRQEKASALERLLFQRYLLDRMGNYLDPGGGVMKNQVEYILFGKESDGENLKSAANRLLLIREGFNLSYLLSNPEKRAQAQSLALAIASAFLFPPAASIIEKALLVCWSFGESVLDLRELFSGGKIGLWKSADTWQLSLENLIHLPDLLESGHRGDSEGLSYEDYLQVLLFLESTDTQVMRALDQVEMEMRVRKNNSSFRLDYCMTALEVSVEVMIQDRAFTVNRQYGYGNS</sequence>
<dbReference type="EMBL" id="ACBZ01000046">
    <property type="protein sequence ID" value="EEG50036.1"/>
    <property type="molecule type" value="Genomic_DNA"/>
</dbReference>
<comment type="caution">
    <text evidence="1">The sequence shown here is derived from an EMBL/GenBank/DDBJ whole genome shotgun (WGS) entry which is preliminary data.</text>
</comment>
<accession>C0CJN5</accession>
<reference evidence="1 2" key="2">
    <citation type="submission" date="2009-02" db="EMBL/GenBank/DDBJ databases">
        <title>Draft genome sequence of Blautia hydrogenotrophica DSM 10507 (Ruminococcus hydrogenotrophicus DSM 10507).</title>
        <authorList>
            <person name="Sudarsanam P."/>
            <person name="Ley R."/>
            <person name="Guruge J."/>
            <person name="Turnbaugh P.J."/>
            <person name="Mahowald M."/>
            <person name="Liep D."/>
            <person name="Gordon J."/>
        </authorList>
    </citation>
    <scope>NUCLEOTIDE SEQUENCE [LARGE SCALE GENOMIC DNA]</scope>
    <source>
        <strain evidence="2">DSM 10507 / JCM 14656 / S5a33</strain>
    </source>
</reference>
<dbReference type="AlphaFoldDB" id="C0CJN5"/>
<evidence type="ECO:0000313" key="2">
    <source>
        <dbReference type="Proteomes" id="UP000003100"/>
    </source>
</evidence>
<proteinExistence type="predicted"/>
<dbReference type="eggNOG" id="ENOG502ZC8M">
    <property type="taxonomic scope" value="Bacteria"/>
</dbReference>
<gene>
    <name evidence="1" type="ORF">RUMHYD_01055</name>
</gene>
<dbReference type="Pfam" id="PF18960">
    <property type="entry name" value="DUF5702"/>
    <property type="match status" value="1"/>
</dbReference>
<keyword evidence="2" id="KW-1185">Reference proteome</keyword>
<dbReference type="HOGENOM" id="CLU_026897_0_0_9"/>
<dbReference type="Proteomes" id="UP000003100">
    <property type="component" value="Unassembled WGS sequence"/>
</dbReference>
<dbReference type="InterPro" id="IPR043756">
    <property type="entry name" value="DUF5702"/>
</dbReference>
<name>C0CJN5_BLAHS</name>
<evidence type="ECO:0000313" key="1">
    <source>
        <dbReference type="EMBL" id="EEG50036.1"/>
    </source>
</evidence>
<reference evidence="1 2" key="1">
    <citation type="submission" date="2009-01" db="EMBL/GenBank/DDBJ databases">
        <authorList>
            <person name="Fulton L."/>
            <person name="Clifton S."/>
            <person name="Fulton B."/>
            <person name="Xu J."/>
            <person name="Minx P."/>
            <person name="Pepin K.H."/>
            <person name="Johnson M."/>
            <person name="Bhonagiri V."/>
            <person name="Nash W.E."/>
            <person name="Mardis E.R."/>
            <person name="Wilson R.K."/>
        </authorList>
    </citation>
    <scope>NUCLEOTIDE SEQUENCE [LARGE SCALE GENOMIC DNA]</scope>
    <source>
        <strain evidence="2">DSM 10507 / JCM 14656 / S5a33</strain>
    </source>
</reference>
<dbReference type="PATRIC" id="fig|476272.21.peg.2401"/>
<protein>
    <submittedName>
        <fullName evidence="1">Uncharacterized protein</fullName>
    </submittedName>
</protein>